<dbReference type="GO" id="GO:0005829">
    <property type="term" value="C:cytosol"/>
    <property type="evidence" value="ECO:0007669"/>
    <property type="project" value="TreeGrafter"/>
</dbReference>
<dbReference type="AlphaFoldDB" id="A0A7W7VRV7"/>
<keyword evidence="4 5" id="KW-0067">ATP-binding</keyword>
<dbReference type="PROSITE" id="PS51198">
    <property type="entry name" value="UVRD_HELICASE_ATP_BIND"/>
    <property type="match status" value="1"/>
</dbReference>
<dbReference type="RefSeq" id="WP_312863920.1">
    <property type="nucleotide sequence ID" value="NZ_JACHJP010000011.1"/>
</dbReference>
<dbReference type="SUPFAM" id="SSF52540">
    <property type="entry name" value="P-loop containing nucleoside triphosphate hydrolases"/>
    <property type="match status" value="1"/>
</dbReference>
<keyword evidence="3 5" id="KW-0347">Helicase</keyword>
<evidence type="ECO:0000259" key="6">
    <source>
        <dbReference type="PROSITE" id="PS51198"/>
    </source>
</evidence>
<feature type="binding site" evidence="5">
    <location>
        <begin position="207"/>
        <end position="214"/>
    </location>
    <ligand>
        <name>ATP</name>
        <dbReference type="ChEBI" id="CHEBI:30616"/>
    </ligand>
</feature>
<dbReference type="InterPro" id="IPR027417">
    <property type="entry name" value="P-loop_NTPase"/>
</dbReference>
<dbReference type="Proteomes" id="UP000552644">
    <property type="component" value="Unassembled WGS sequence"/>
</dbReference>
<dbReference type="GO" id="GO:0043138">
    <property type="term" value="F:3'-5' DNA helicase activity"/>
    <property type="evidence" value="ECO:0007669"/>
    <property type="project" value="TreeGrafter"/>
</dbReference>
<feature type="domain" description="UvrD-like helicase ATP-binding" evidence="6">
    <location>
        <begin position="186"/>
        <end position="645"/>
    </location>
</feature>
<evidence type="ECO:0000313" key="7">
    <source>
        <dbReference type="EMBL" id="MBB4919800.1"/>
    </source>
</evidence>
<evidence type="ECO:0000313" key="8">
    <source>
        <dbReference type="Proteomes" id="UP000552644"/>
    </source>
</evidence>
<dbReference type="GO" id="GO:0005524">
    <property type="term" value="F:ATP binding"/>
    <property type="evidence" value="ECO:0007669"/>
    <property type="project" value="UniProtKB-UniRule"/>
</dbReference>
<dbReference type="PANTHER" id="PTHR11070">
    <property type="entry name" value="UVRD / RECB / PCRA DNA HELICASE FAMILY MEMBER"/>
    <property type="match status" value="1"/>
</dbReference>
<dbReference type="Gene3D" id="3.40.50.300">
    <property type="entry name" value="P-loop containing nucleotide triphosphate hydrolases"/>
    <property type="match status" value="3"/>
</dbReference>
<evidence type="ECO:0000256" key="2">
    <source>
        <dbReference type="ARBA" id="ARBA00022801"/>
    </source>
</evidence>
<protein>
    <submittedName>
        <fullName evidence="7">DNA helicase IV</fullName>
    </submittedName>
</protein>
<dbReference type="EMBL" id="JACHJP010000011">
    <property type="protein sequence ID" value="MBB4919800.1"/>
    <property type="molecule type" value="Genomic_DNA"/>
</dbReference>
<evidence type="ECO:0000256" key="1">
    <source>
        <dbReference type="ARBA" id="ARBA00022741"/>
    </source>
</evidence>
<evidence type="ECO:0000256" key="4">
    <source>
        <dbReference type="ARBA" id="ARBA00022840"/>
    </source>
</evidence>
<dbReference type="GO" id="GO:0003677">
    <property type="term" value="F:DNA binding"/>
    <property type="evidence" value="ECO:0007669"/>
    <property type="project" value="InterPro"/>
</dbReference>
<accession>A0A7W7VRV7</accession>
<dbReference type="InterPro" id="IPR000212">
    <property type="entry name" value="DNA_helicase_UvrD/REP"/>
</dbReference>
<evidence type="ECO:0000256" key="5">
    <source>
        <dbReference type="PROSITE-ProRule" id="PRU00560"/>
    </source>
</evidence>
<dbReference type="GO" id="GO:0000725">
    <property type="term" value="P:recombinational repair"/>
    <property type="evidence" value="ECO:0007669"/>
    <property type="project" value="TreeGrafter"/>
</dbReference>
<organism evidence="7 8">
    <name type="scientific">Streptosporangium saharense</name>
    <dbReference type="NCBI Taxonomy" id="1706840"/>
    <lineage>
        <taxon>Bacteria</taxon>
        <taxon>Bacillati</taxon>
        <taxon>Actinomycetota</taxon>
        <taxon>Actinomycetes</taxon>
        <taxon>Streptosporangiales</taxon>
        <taxon>Streptosporangiaceae</taxon>
        <taxon>Streptosporangium</taxon>
    </lineage>
</organism>
<sequence length="805" mass="87359">MPVQSQPSEQSEIEREQAYVAMLHSQVDIHRERLARELAGVLREQAQTAQAQAERGAAVGRLNRRLAAFDAAENGLCFGRLDTTDGSRRYLGRIGVRGAEGEEEPLLIDWRAPAARAFYTATTAAPQGVRLRRHLHTRERRVVRVDDELLDGTAPAPADVELCGEAALLAALRAERTGRMRDVVATLQSEQDRIIRSPHAGVLVVQGGPGTGKTVVALHRAAYLLYSHPRLDERGVLVVGPNPVFLSYISQVLPGLGESSVLLATVGELFPGVTAREREDAAVAEVKGRLAMAEVVAAAVRARQAQVGGPVEVVVEGERLTLEPELLTGAAERALADGLPHNLARPRFHRIVVEELARRMAGVVAGLEEQIEADLAGHLDTAALERDVARDLAGIFGDAPPSDPREHEHAEFEAAERAWLKALPYDPQVRALLEWLWPALTPQRLLEELFADPRGLAEAAPRLTADERELLLREPGGGWSPADVPLLDEAAELLGEDRRAEQARRAREHARRIEYAQGVLDIARGSRAAEEENLDEAELLSAADFLGAEQFADRQEGDDLRTVAERAAADRTWAFGHVIVDEAQEVSPMAWRLLLRRCPTRSFTVVGDMAQSGQVAGALSWSQALEPFFGERWRLERLTVNYRTSAEVMSASERVLTAIHPELEVARAVRAGGVRPWRARVEEDGLPGAVAALAAREAAAGTGSVAVIAPGRDLARLAEAVRAAVPDASWGAEPDLERRVVVLTARQAKGLEFDSVVLADPQGVLDGSPHGLNDLYVALTRATERLAVLHPGEVPAVLEHLSVHP</sequence>
<dbReference type="InterPro" id="IPR027785">
    <property type="entry name" value="UvrD-like_helicase_C"/>
</dbReference>
<keyword evidence="8" id="KW-1185">Reference proteome</keyword>
<evidence type="ECO:0000256" key="3">
    <source>
        <dbReference type="ARBA" id="ARBA00022806"/>
    </source>
</evidence>
<proteinExistence type="predicted"/>
<reference evidence="7 8" key="1">
    <citation type="submission" date="2020-08" db="EMBL/GenBank/DDBJ databases">
        <title>Genomic Encyclopedia of Type Strains, Phase III (KMG-III): the genomes of soil and plant-associated and newly described type strains.</title>
        <authorList>
            <person name="Whitman W."/>
        </authorList>
    </citation>
    <scope>NUCLEOTIDE SEQUENCE [LARGE SCALE GENOMIC DNA]</scope>
    <source>
        <strain evidence="7 8">CECT 8840</strain>
    </source>
</reference>
<dbReference type="InterPro" id="IPR014016">
    <property type="entry name" value="UvrD-like_ATP-bd"/>
</dbReference>
<name>A0A7W7VRV7_9ACTN</name>
<gene>
    <name evidence="7" type="ORF">FHS44_006944</name>
</gene>
<dbReference type="GO" id="GO:0016787">
    <property type="term" value="F:hydrolase activity"/>
    <property type="evidence" value="ECO:0007669"/>
    <property type="project" value="UniProtKB-UniRule"/>
</dbReference>
<comment type="caution">
    <text evidence="7">The sequence shown here is derived from an EMBL/GenBank/DDBJ whole genome shotgun (WGS) entry which is preliminary data.</text>
</comment>
<dbReference type="PANTHER" id="PTHR11070:SF45">
    <property type="entry name" value="DNA 3'-5' HELICASE"/>
    <property type="match status" value="1"/>
</dbReference>
<keyword evidence="1 5" id="KW-0547">Nucleotide-binding</keyword>
<keyword evidence="2 5" id="KW-0378">Hydrolase</keyword>
<dbReference type="Pfam" id="PF13538">
    <property type="entry name" value="UvrD_C_2"/>
    <property type="match status" value="1"/>
</dbReference>